<dbReference type="Pfam" id="PF00291">
    <property type="entry name" value="PALP"/>
    <property type="match status" value="1"/>
</dbReference>
<evidence type="ECO:0000259" key="5">
    <source>
        <dbReference type="Pfam" id="PF00291"/>
    </source>
</evidence>
<evidence type="ECO:0000256" key="4">
    <source>
        <dbReference type="SAM" id="MobiDB-lite"/>
    </source>
</evidence>
<accession>A0ABT8G2L2</accession>
<dbReference type="EMBL" id="JAUHPV010000006">
    <property type="protein sequence ID" value="MDN4473380.1"/>
    <property type="molecule type" value="Genomic_DNA"/>
</dbReference>
<organism evidence="6 7">
    <name type="scientific">Demequina zhanjiangensis</name>
    <dbReference type="NCBI Taxonomy" id="3051659"/>
    <lineage>
        <taxon>Bacteria</taxon>
        <taxon>Bacillati</taxon>
        <taxon>Actinomycetota</taxon>
        <taxon>Actinomycetes</taxon>
        <taxon>Micrococcales</taxon>
        <taxon>Demequinaceae</taxon>
        <taxon>Demequina</taxon>
    </lineage>
</organism>
<dbReference type="Gene3D" id="3.40.50.1100">
    <property type="match status" value="2"/>
</dbReference>
<sequence length="364" mass="36872">MTITARPDADAVAPGSASPLPGSQAAPTRRPGSAAQRGTSAASDHGLSFEGVLEAADVLATFLPKTPSWSYPLLDDAAGRTVVVKHENVQPTGAFKVRGGLNLLATLPEKVRQRGLVTVSTGNHAQSLAYASRLNGVSATIVMPETAPQVKVDAVRALGARGIVAGADMSAAAAEAAALAEREGLYFVNPGEEPAIIHGHATAYLELLTAHPEIETLYVPIGSGSGAAGAVLVRDALAPHVRVVGVQAEGARAAFDSWSSGELVTRPISTFASGLATGSGFAAPQSVLRGGLDDFLLLSEDQMRDAITLMAGAAHTLCEGAGASGLAGVLADRRRGDTSVAAFACTGGNASDDEIALLARTAVL</sequence>
<reference evidence="6" key="1">
    <citation type="submission" date="2023-06" db="EMBL/GenBank/DDBJ databases">
        <title>SYSU T00b26.</title>
        <authorList>
            <person name="Gao L."/>
            <person name="Fang B.-Z."/>
            <person name="Li W.-J."/>
        </authorList>
    </citation>
    <scope>NUCLEOTIDE SEQUENCE</scope>
    <source>
        <strain evidence="6">SYSU T00b26</strain>
    </source>
</reference>
<keyword evidence="2" id="KW-0663">Pyridoxal phosphate</keyword>
<dbReference type="InterPro" id="IPR001926">
    <property type="entry name" value="TrpB-like_PALP"/>
</dbReference>
<name>A0ABT8G2L2_9MICO</name>
<evidence type="ECO:0000256" key="2">
    <source>
        <dbReference type="ARBA" id="ARBA00022898"/>
    </source>
</evidence>
<evidence type="ECO:0000313" key="6">
    <source>
        <dbReference type="EMBL" id="MDN4473380.1"/>
    </source>
</evidence>
<dbReference type="RefSeq" id="WP_301128876.1">
    <property type="nucleotide sequence ID" value="NZ_JAUHPV010000006.1"/>
</dbReference>
<protein>
    <submittedName>
        <fullName evidence="6">Pyridoxal-phosphate dependent enzyme</fullName>
    </submittedName>
</protein>
<feature type="region of interest" description="Disordered" evidence="4">
    <location>
        <begin position="1"/>
        <end position="41"/>
    </location>
</feature>
<dbReference type="PANTHER" id="PTHR48078">
    <property type="entry name" value="THREONINE DEHYDRATASE, MITOCHONDRIAL-RELATED"/>
    <property type="match status" value="1"/>
</dbReference>
<dbReference type="SUPFAM" id="SSF53686">
    <property type="entry name" value="Tryptophan synthase beta subunit-like PLP-dependent enzymes"/>
    <property type="match status" value="1"/>
</dbReference>
<dbReference type="InterPro" id="IPR036052">
    <property type="entry name" value="TrpB-like_PALP_sf"/>
</dbReference>
<evidence type="ECO:0000256" key="1">
    <source>
        <dbReference type="ARBA" id="ARBA00001933"/>
    </source>
</evidence>
<dbReference type="PANTHER" id="PTHR48078:SF7">
    <property type="entry name" value="BLL6502 PROTEIN"/>
    <property type="match status" value="1"/>
</dbReference>
<dbReference type="Proteomes" id="UP001172738">
    <property type="component" value="Unassembled WGS sequence"/>
</dbReference>
<evidence type="ECO:0000256" key="3">
    <source>
        <dbReference type="ARBA" id="ARBA00023239"/>
    </source>
</evidence>
<proteinExistence type="predicted"/>
<evidence type="ECO:0000313" key="7">
    <source>
        <dbReference type="Proteomes" id="UP001172738"/>
    </source>
</evidence>
<keyword evidence="3" id="KW-0456">Lyase</keyword>
<comment type="caution">
    <text evidence="6">The sequence shown here is derived from an EMBL/GenBank/DDBJ whole genome shotgun (WGS) entry which is preliminary data.</text>
</comment>
<keyword evidence="7" id="KW-1185">Reference proteome</keyword>
<gene>
    <name evidence="6" type="ORF">QQX04_10290</name>
</gene>
<comment type="cofactor">
    <cofactor evidence="1">
        <name>pyridoxal 5'-phosphate</name>
        <dbReference type="ChEBI" id="CHEBI:597326"/>
    </cofactor>
</comment>
<dbReference type="InterPro" id="IPR050147">
    <property type="entry name" value="Ser/Thr_Dehydratase"/>
</dbReference>
<feature type="domain" description="Tryptophan synthase beta chain-like PALP" evidence="5">
    <location>
        <begin position="65"/>
        <end position="335"/>
    </location>
</feature>